<organism evidence="3 4">
    <name type="scientific">Methylocapsa polymorpha</name>
    <dbReference type="NCBI Taxonomy" id="3080828"/>
    <lineage>
        <taxon>Bacteria</taxon>
        <taxon>Pseudomonadati</taxon>
        <taxon>Pseudomonadota</taxon>
        <taxon>Alphaproteobacteria</taxon>
        <taxon>Hyphomicrobiales</taxon>
        <taxon>Beijerinckiaceae</taxon>
        <taxon>Methylocapsa</taxon>
    </lineage>
</organism>
<dbReference type="InterPro" id="IPR011761">
    <property type="entry name" value="ATP-grasp"/>
</dbReference>
<dbReference type="RefSeq" id="WP_407338373.1">
    <property type="nucleotide sequence ID" value="NZ_CP136862.1"/>
</dbReference>
<dbReference type="SUPFAM" id="SSF56059">
    <property type="entry name" value="Glutathione synthetase ATP-binding domain-like"/>
    <property type="match status" value="1"/>
</dbReference>
<dbReference type="PIRSF" id="PIRSF016817">
    <property type="entry name" value="UCP016817_carboligase"/>
    <property type="match status" value="1"/>
</dbReference>
<sequence length="382" mass="40717">MNSSEPGAAILIAATSGRALAAAARRAGYGPLVADFFDDEDTGVLAEANCLVAGDLQSGFESAALIAALEALARARAPIGLIYGAGFEDRVEILQDLALRWTIFGNPPEVVRRVKDPFALAALCASLSIPHPEISVEMPQEGERGDWLVKSVGGAGGGHVAPAGTWREEGENIYFQRIARGDPVSILLLADGAEAQMLGSSRQWPAPAPDEPFRFGGSLRPADLAPRLESRLTEIAEVIARACRLRGLNSIDLLVDGDQVTLIEINPRPGATLDIFEDREGSLFQAHINGCLGRLPERALQFEGAAAAAIAYVARPIPSMPALDWPDWASDRQKARTALHLNDPLCTIKARAALPSQARMLLEERTAFILDELEHIGNGAAS</sequence>
<dbReference type="EMBL" id="CP136862">
    <property type="protein sequence ID" value="WOJ88936.1"/>
    <property type="molecule type" value="Genomic_DNA"/>
</dbReference>
<evidence type="ECO:0000313" key="3">
    <source>
        <dbReference type="EMBL" id="WOJ88936.1"/>
    </source>
</evidence>
<dbReference type="InterPro" id="IPR016677">
    <property type="entry name" value="UCP016817_carboligase"/>
</dbReference>
<gene>
    <name evidence="3" type="ORF">RZS28_14130</name>
</gene>
<evidence type="ECO:0000256" key="1">
    <source>
        <dbReference type="PROSITE-ProRule" id="PRU00409"/>
    </source>
</evidence>
<protein>
    <submittedName>
        <fullName evidence="3">ATP-grasp domain-containing protein</fullName>
    </submittedName>
</protein>
<keyword evidence="4" id="KW-1185">Reference proteome</keyword>
<dbReference type="InterPro" id="IPR003806">
    <property type="entry name" value="ATP-grasp_PylC-type"/>
</dbReference>
<dbReference type="Proteomes" id="UP001626536">
    <property type="component" value="Chromosome"/>
</dbReference>
<feature type="domain" description="ATP-grasp" evidence="2">
    <location>
        <begin position="95"/>
        <end position="292"/>
    </location>
</feature>
<name>A0ABZ0HSQ5_9HYPH</name>
<dbReference type="PROSITE" id="PS50975">
    <property type="entry name" value="ATP_GRASP"/>
    <property type="match status" value="1"/>
</dbReference>
<keyword evidence="1" id="KW-0067">ATP-binding</keyword>
<dbReference type="Pfam" id="PF02655">
    <property type="entry name" value="ATP-grasp_3"/>
    <property type="match status" value="1"/>
</dbReference>
<keyword evidence="1" id="KW-0547">Nucleotide-binding</keyword>
<dbReference type="Gene3D" id="3.30.470.20">
    <property type="entry name" value="ATP-grasp fold, B domain"/>
    <property type="match status" value="1"/>
</dbReference>
<reference evidence="3 4" key="1">
    <citation type="submission" date="2023-10" db="EMBL/GenBank/DDBJ databases">
        <title>Novel methanotroph of the genus Methylocapsa from a subarctic wetland.</title>
        <authorList>
            <person name="Belova S.E."/>
            <person name="Oshkin I.Y."/>
            <person name="Miroshnikov K."/>
            <person name="Dedysh S.N."/>
        </authorList>
    </citation>
    <scope>NUCLEOTIDE SEQUENCE [LARGE SCALE GENOMIC DNA]</scope>
    <source>
        <strain evidence="3 4">RX1</strain>
    </source>
</reference>
<accession>A0ABZ0HSQ5</accession>
<evidence type="ECO:0000313" key="4">
    <source>
        <dbReference type="Proteomes" id="UP001626536"/>
    </source>
</evidence>
<evidence type="ECO:0000259" key="2">
    <source>
        <dbReference type="PROSITE" id="PS50975"/>
    </source>
</evidence>
<proteinExistence type="predicted"/>